<comment type="caution">
    <text evidence="2">The sequence shown here is derived from an EMBL/GenBank/DDBJ whole genome shotgun (WGS) entry which is preliminary data.</text>
</comment>
<dbReference type="Proteomes" id="UP001138751">
    <property type="component" value="Unassembled WGS sequence"/>
</dbReference>
<dbReference type="CDD" id="cd03043">
    <property type="entry name" value="GST_N_1"/>
    <property type="match status" value="1"/>
</dbReference>
<evidence type="ECO:0000313" key="3">
    <source>
        <dbReference type="Proteomes" id="UP001138751"/>
    </source>
</evidence>
<organism evidence="2 3">
    <name type="scientific">Neoroseomonas soli</name>
    <dbReference type="NCBI Taxonomy" id="1081025"/>
    <lineage>
        <taxon>Bacteria</taxon>
        <taxon>Pseudomonadati</taxon>
        <taxon>Pseudomonadota</taxon>
        <taxon>Alphaproteobacteria</taxon>
        <taxon>Acetobacterales</taxon>
        <taxon>Acetobacteraceae</taxon>
        <taxon>Neoroseomonas</taxon>
    </lineage>
</organism>
<name>A0A9X9WY52_9PROT</name>
<keyword evidence="3" id="KW-1185">Reference proteome</keyword>
<sequence length="217" mass="23944">MAKGRLVIGTKRYSSWSLRGWLAVRLAHLDVEEVVIPLAGGGTEAIKAVSPNGLVPYLEHDGARIWESLAIAEYCAEIAPLLWPADRPARAHARAVASEMHAGFRGLRMAMPMNLGRTFPGMGRTPEALADIARIEAIWAEALHAQGGPFLFGPRFGLADMMYAPVVTRFLTWQPDLTPTSRAYVQAVRAHPLMERWYAEAAAEPQSWLLDKYENPA</sequence>
<reference evidence="2" key="2">
    <citation type="journal article" date="2021" name="Syst. Appl. Microbiol.">
        <title>Roseomonas hellenica sp. nov., isolated from roots of wild-growing Alkanna tinctoria.</title>
        <authorList>
            <person name="Rat A."/>
            <person name="Naranjo H.D."/>
            <person name="Lebbe L."/>
            <person name="Cnockaert M."/>
            <person name="Krigas N."/>
            <person name="Grigoriadou K."/>
            <person name="Maloupa E."/>
            <person name="Willems A."/>
        </authorList>
    </citation>
    <scope>NUCLEOTIDE SEQUENCE</scope>
    <source>
        <strain evidence="2">LMG 31231</strain>
    </source>
</reference>
<dbReference type="SFLD" id="SFLDS00019">
    <property type="entry name" value="Glutathione_Transferase_(cytos"/>
    <property type="match status" value="1"/>
</dbReference>
<dbReference type="Pfam" id="PF13409">
    <property type="entry name" value="GST_N_2"/>
    <property type="match status" value="1"/>
</dbReference>
<evidence type="ECO:0000313" key="2">
    <source>
        <dbReference type="EMBL" id="MBR0672081.1"/>
    </source>
</evidence>
<dbReference type="EMBL" id="JAAEDM010000032">
    <property type="protein sequence ID" value="MBR0672081.1"/>
    <property type="molecule type" value="Genomic_DNA"/>
</dbReference>
<dbReference type="PROSITE" id="PS50404">
    <property type="entry name" value="GST_NTER"/>
    <property type="match status" value="1"/>
</dbReference>
<dbReference type="SUPFAM" id="SSF47616">
    <property type="entry name" value="GST C-terminal domain-like"/>
    <property type="match status" value="1"/>
</dbReference>
<feature type="domain" description="GST N-terminal" evidence="1">
    <location>
        <begin position="4"/>
        <end position="83"/>
    </location>
</feature>
<dbReference type="GO" id="GO:0005737">
    <property type="term" value="C:cytoplasm"/>
    <property type="evidence" value="ECO:0007669"/>
    <property type="project" value="TreeGrafter"/>
</dbReference>
<dbReference type="PANTHER" id="PTHR43968:SF6">
    <property type="entry name" value="GLUTATHIONE S-TRANSFERASE OMEGA"/>
    <property type="match status" value="1"/>
</dbReference>
<reference evidence="2" key="1">
    <citation type="submission" date="2020-01" db="EMBL/GenBank/DDBJ databases">
        <authorList>
            <person name="Rat A."/>
        </authorList>
    </citation>
    <scope>NUCLEOTIDE SEQUENCE</scope>
    <source>
        <strain evidence="2">LMG 31231</strain>
    </source>
</reference>
<dbReference type="InterPro" id="IPR036249">
    <property type="entry name" value="Thioredoxin-like_sf"/>
</dbReference>
<evidence type="ECO:0000259" key="1">
    <source>
        <dbReference type="PROSITE" id="PS50404"/>
    </source>
</evidence>
<dbReference type="Gene3D" id="3.40.30.10">
    <property type="entry name" value="Glutaredoxin"/>
    <property type="match status" value="1"/>
</dbReference>
<gene>
    <name evidence="2" type="ORF">GXW76_12945</name>
</gene>
<dbReference type="InterPro" id="IPR040079">
    <property type="entry name" value="Glutathione_S-Trfase"/>
</dbReference>
<dbReference type="InterPro" id="IPR036282">
    <property type="entry name" value="Glutathione-S-Trfase_C_sf"/>
</dbReference>
<dbReference type="CDD" id="cd03194">
    <property type="entry name" value="GST_C_3"/>
    <property type="match status" value="1"/>
</dbReference>
<dbReference type="InterPro" id="IPR050983">
    <property type="entry name" value="GST_Omega/HSP26"/>
</dbReference>
<dbReference type="AlphaFoldDB" id="A0A9X9WY52"/>
<proteinExistence type="predicted"/>
<protein>
    <submittedName>
        <fullName evidence="2">Glutathione S-transferase family protein</fullName>
    </submittedName>
</protein>
<dbReference type="SUPFAM" id="SSF52833">
    <property type="entry name" value="Thioredoxin-like"/>
    <property type="match status" value="1"/>
</dbReference>
<dbReference type="Pfam" id="PF13410">
    <property type="entry name" value="GST_C_2"/>
    <property type="match status" value="1"/>
</dbReference>
<dbReference type="Gene3D" id="1.20.1050.10">
    <property type="match status" value="1"/>
</dbReference>
<dbReference type="RefSeq" id="WP_211862457.1">
    <property type="nucleotide sequence ID" value="NZ_JAAEDM010000032.1"/>
</dbReference>
<dbReference type="InterPro" id="IPR004045">
    <property type="entry name" value="Glutathione_S-Trfase_N"/>
</dbReference>
<dbReference type="PANTHER" id="PTHR43968">
    <property type="match status" value="1"/>
</dbReference>
<accession>A0A9X9WY52</accession>